<keyword evidence="2" id="KW-1185">Reference proteome</keyword>
<evidence type="ECO:0000313" key="2">
    <source>
        <dbReference type="Proteomes" id="UP001057402"/>
    </source>
</evidence>
<sequence length="171" mass="19191">MNRVGYYHITSAVMPLSFGMLLRFLMPAQCSHINKSAADMGWRMFGFKSIESVDFVVYSMDMPLVGADTILKVVLLAGHLQMIVIWGNVMVLLELITGRKVIDTARPNDEQNLVNWANPRFRDPKQFPEMVDPQLEGKFPEKDLNQAVAIAAMCLQYEASARPLVSDIVTA</sequence>
<comment type="caution">
    <text evidence="1">The sequence shown here is derived from an EMBL/GenBank/DDBJ whole genome shotgun (WGS) entry which is preliminary data.</text>
</comment>
<dbReference type="Proteomes" id="UP001057402">
    <property type="component" value="Chromosome 5"/>
</dbReference>
<proteinExistence type="predicted"/>
<gene>
    <name evidence="1" type="ORF">MLD38_016832</name>
</gene>
<evidence type="ECO:0000313" key="1">
    <source>
        <dbReference type="EMBL" id="KAI4368256.1"/>
    </source>
</evidence>
<dbReference type="EMBL" id="CM042884">
    <property type="protein sequence ID" value="KAI4368256.1"/>
    <property type="molecule type" value="Genomic_DNA"/>
</dbReference>
<reference evidence="2" key="1">
    <citation type="journal article" date="2023" name="Front. Plant Sci.">
        <title>Chromosomal-level genome assembly of Melastoma candidum provides insights into trichome evolution.</title>
        <authorList>
            <person name="Zhong Y."/>
            <person name="Wu W."/>
            <person name="Sun C."/>
            <person name="Zou P."/>
            <person name="Liu Y."/>
            <person name="Dai S."/>
            <person name="Zhou R."/>
        </authorList>
    </citation>
    <scope>NUCLEOTIDE SEQUENCE [LARGE SCALE GENOMIC DNA]</scope>
</reference>
<accession>A0ACB9QRS8</accession>
<organism evidence="1 2">
    <name type="scientific">Melastoma candidum</name>
    <dbReference type="NCBI Taxonomy" id="119954"/>
    <lineage>
        <taxon>Eukaryota</taxon>
        <taxon>Viridiplantae</taxon>
        <taxon>Streptophyta</taxon>
        <taxon>Embryophyta</taxon>
        <taxon>Tracheophyta</taxon>
        <taxon>Spermatophyta</taxon>
        <taxon>Magnoliopsida</taxon>
        <taxon>eudicotyledons</taxon>
        <taxon>Gunneridae</taxon>
        <taxon>Pentapetalae</taxon>
        <taxon>rosids</taxon>
        <taxon>malvids</taxon>
        <taxon>Myrtales</taxon>
        <taxon>Melastomataceae</taxon>
        <taxon>Melastomatoideae</taxon>
        <taxon>Melastomateae</taxon>
        <taxon>Melastoma</taxon>
    </lineage>
</organism>
<protein>
    <submittedName>
        <fullName evidence="1">Uncharacterized protein</fullName>
    </submittedName>
</protein>
<name>A0ACB9QRS8_9MYRT</name>